<reference evidence="2 3" key="1">
    <citation type="submission" date="2018-06" db="EMBL/GenBank/DDBJ databases">
        <authorList>
            <consortium name="Pathogen Informatics"/>
            <person name="Doyle S."/>
        </authorList>
    </citation>
    <scope>NUCLEOTIDE SEQUENCE [LARGE SCALE GENOMIC DNA]</scope>
    <source>
        <strain evidence="2 3">NCTC10283</strain>
    </source>
</reference>
<keyword evidence="1" id="KW-1133">Transmembrane helix</keyword>
<feature type="transmembrane region" description="Helical" evidence="1">
    <location>
        <begin position="76"/>
        <end position="94"/>
    </location>
</feature>
<evidence type="ECO:0000313" key="2">
    <source>
        <dbReference type="EMBL" id="SSY71193.1"/>
    </source>
</evidence>
<dbReference type="STRING" id="1120980.GCA_000745955_02081"/>
<evidence type="ECO:0000256" key="1">
    <source>
        <dbReference type="SAM" id="Phobius"/>
    </source>
</evidence>
<proteinExistence type="predicted"/>
<dbReference type="Gene3D" id="2.20.28.30">
    <property type="entry name" value="RNA polymerase ii, chain L"/>
    <property type="match status" value="1"/>
</dbReference>
<evidence type="ECO:0000313" key="3">
    <source>
        <dbReference type="Proteomes" id="UP000254209"/>
    </source>
</evidence>
<keyword evidence="3" id="KW-1185">Reference proteome</keyword>
<keyword evidence="1" id="KW-0472">Membrane</keyword>
<sequence length="107" mass="12462">MKFNQQYPCPNCQKTFTQEKLRPNRFSSSLKCPHCQQKLRGELPKKHLYWVFTGLMLIILLLIIKNLFPDFISKSVGDALSLVIFLYCGAWHGLQMANKTIYHKADD</sequence>
<protein>
    <submittedName>
        <fullName evidence="2">Cxxc_20_cxxc protein</fullName>
    </submittedName>
</protein>
<keyword evidence="1" id="KW-0812">Transmembrane</keyword>
<feature type="transmembrane region" description="Helical" evidence="1">
    <location>
        <begin position="47"/>
        <end position="64"/>
    </location>
</feature>
<dbReference type="AlphaFoldDB" id="A0A376BNH7"/>
<dbReference type="RefSeq" id="WP_034294620.1">
    <property type="nucleotide sequence ID" value="NZ_CP091519.2"/>
</dbReference>
<dbReference type="Proteomes" id="UP000254209">
    <property type="component" value="Unassembled WGS sequence"/>
</dbReference>
<dbReference type="OrthoDB" id="2454113at2"/>
<accession>A0A376BNH7</accession>
<organism evidence="2 3">
    <name type="scientific">Alysiella crassa</name>
    <dbReference type="NCBI Taxonomy" id="153491"/>
    <lineage>
        <taxon>Bacteria</taxon>
        <taxon>Pseudomonadati</taxon>
        <taxon>Pseudomonadota</taxon>
        <taxon>Betaproteobacteria</taxon>
        <taxon>Neisseriales</taxon>
        <taxon>Neisseriaceae</taxon>
        <taxon>Alysiella</taxon>
    </lineage>
</organism>
<dbReference type="EMBL" id="UFSO01000002">
    <property type="protein sequence ID" value="SSY71193.1"/>
    <property type="molecule type" value="Genomic_DNA"/>
</dbReference>
<gene>
    <name evidence="2" type="ORF">NCTC10283_01333</name>
</gene>
<name>A0A376BNH7_9NEIS</name>